<dbReference type="AlphaFoldDB" id="A0A212CD19"/>
<evidence type="ECO:0000256" key="1">
    <source>
        <dbReference type="SAM" id="MobiDB-lite"/>
    </source>
</evidence>
<comment type="caution">
    <text evidence="2">The sequence shown here is derived from an EMBL/GenBank/DDBJ whole genome shotgun (WGS) entry which is preliminary data.</text>
</comment>
<accession>A0A212CD19</accession>
<evidence type="ECO:0000313" key="3">
    <source>
        <dbReference type="Proteomes" id="UP000242450"/>
    </source>
</evidence>
<sequence>MEYWIPELPNPAGLTRVFVSCLQGAARNPEDVDRERREHEREERMGQLRGSATRALPPGPPTGATANRLRSAAEPVASTPASRIQQAGNTSPRAISRVDRERKVSMRLHRGAPANVSSSDLTGRQEVSRISASQVSCPCPQPLLGLTASPARQWESGPSPLAGGPAW</sequence>
<feature type="region of interest" description="Disordered" evidence="1">
    <location>
        <begin position="148"/>
        <end position="167"/>
    </location>
</feature>
<gene>
    <name evidence="2" type="ORF">Celaphus_00013802</name>
</gene>
<keyword evidence="3" id="KW-1185">Reference proteome</keyword>
<dbReference type="EMBL" id="MKHE01000022">
    <property type="protein sequence ID" value="OWK03867.1"/>
    <property type="molecule type" value="Genomic_DNA"/>
</dbReference>
<organism evidence="2 3">
    <name type="scientific">Cervus elaphus hippelaphus</name>
    <name type="common">European red deer</name>
    <dbReference type="NCBI Taxonomy" id="46360"/>
    <lineage>
        <taxon>Eukaryota</taxon>
        <taxon>Metazoa</taxon>
        <taxon>Chordata</taxon>
        <taxon>Craniata</taxon>
        <taxon>Vertebrata</taxon>
        <taxon>Euteleostomi</taxon>
        <taxon>Mammalia</taxon>
        <taxon>Eutheria</taxon>
        <taxon>Laurasiatheria</taxon>
        <taxon>Artiodactyla</taxon>
        <taxon>Ruminantia</taxon>
        <taxon>Pecora</taxon>
        <taxon>Cervidae</taxon>
        <taxon>Cervinae</taxon>
        <taxon>Cervus</taxon>
    </lineage>
</organism>
<name>A0A212CD19_CEREH</name>
<evidence type="ECO:0000313" key="2">
    <source>
        <dbReference type="EMBL" id="OWK03867.1"/>
    </source>
</evidence>
<feature type="non-terminal residue" evidence="2">
    <location>
        <position position="167"/>
    </location>
</feature>
<feature type="compositionally biased region" description="Basic and acidic residues" evidence="1">
    <location>
        <begin position="28"/>
        <end position="46"/>
    </location>
</feature>
<feature type="compositionally biased region" description="Polar residues" evidence="1">
    <location>
        <begin position="79"/>
        <end position="93"/>
    </location>
</feature>
<dbReference type="Proteomes" id="UP000242450">
    <property type="component" value="Chromosome 22"/>
</dbReference>
<dbReference type="OrthoDB" id="5800476at2759"/>
<protein>
    <submittedName>
        <fullName evidence="2">Uncharacterized protein</fullName>
    </submittedName>
</protein>
<feature type="region of interest" description="Disordered" evidence="1">
    <location>
        <begin position="26"/>
        <end position="127"/>
    </location>
</feature>
<proteinExistence type="predicted"/>
<reference evidence="2 3" key="1">
    <citation type="journal article" date="2018" name="Mol. Genet. Genomics">
        <title>The red deer Cervus elaphus genome CerEla1.0: sequencing, annotating, genes, and chromosomes.</title>
        <authorList>
            <person name="Bana N.A."/>
            <person name="Nyiri A."/>
            <person name="Nagy J."/>
            <person name="Frank K."/>
            <person name="Nagy T."/>
            <person name="Steger V."/>
            <person name="Schiller M."/>
            <person name="Lakatos P."/>
            <person name="Sugar L."/>
            <person name="Horn P."/>
            <person name="Barta E."/>
            <person name="Orosz L."/>
        </authorList>
    </citation>
    <scope>NUCLEOTIDE SEQUENCE [LARGE SCALE GENOMIC DNA]</scope>
    <source>
        <strain evidence="2">Hungarian</strain>
    </source>
</reference>